<dbReference type="Proteomes" id="UP000244240">
    <property type="component" value="Unassembled WGS sequence"/>
</dbReference>
<evidence type="ECO:0000313" key="2">
    <source>
        <dbReference type="EMBL" id="PTX55281.1"/>
    </source>
</evidence>
<protein>
    <submittedName>
        <fullName evidence="2">Uncharacterized protein</fullName>
    </submittedName>
</protein>
<keyword evidence="1" id="KW-0472">Membrane</keyword>
<feature type="transmembrane region" description="Helical" evidence="1">
    <location>
        <begin position="55"/>
        <end position="75"/>
    </location>
</feature>
<dbReference type="OrthoDB" id="2831020at2"/>
<gene>
    <name evidence="2" type="ORF">C8P63_12078</name>
</gene>
<keyword evidence="3" id="KW-1185">Reference proteome</keyword>
<feature type="transmembrane region" description="Helical" evidence="1">
    <location>
        <begin position="186"/>
        <end position="208"/>
    </location>
</feature>
<dbReference type="RefSeq" id="WP_108025194.1">
    <property type="nucleotide sequence ID" value="NZ_QBKR01000020.1"/>
</dbReference>
<accession>A0A2T6BGV4</accession>
<feature type="transmembrane region" description="Helical" evidence="1">
    <location>
        <begin position="87"/>
        <end position="108"/>
    </location>
</feature>
<feature type="transmembrane region" description="Helical" evidence="1">
    <location>
        <begin position="156"/>
        <end position="180"/>
    </location>
</feature>
<comment type="caution">
    <text evidence="2">The sequence shown here is derived from an EMBL/GenBank/DDBJ whole genome shotgun (WGS) entry which is preliminary data.</text>
</comment>
<keyword evidence="1" id="KW-0812">Transmembrane</keyword>
<name>A0A2T6BGV4_9BACL</name>
<sequence>MYIVKSSFNLYKEEFRKIWILNGTITFPILIIYYIVSAFYQNYFFINYIPLAGDLTSYSLLLIGLWIVQIPFIQLAKTEGASNLNNLYKMFFGKLIPVYFAAVLYAFLVIVGTILLIIPGLILLVLFSFVPYALLIEQCSWKQSFIRSFQVCKQRFFPLLGILFILGLIEYLVELIALLTSNLLTTNYMVLALIQAVINMFFVPYGAILMSKVYGEWTGIYDWDSIEIG</sequence>
<proteinExistence type="predicted"/>
<evidence type="ECO:0000256" key="1">
    <source>
        <dbReference type="SAM" id="Phobius"/>
    </source>
</evidence>
<reference evidence="2 3" key="1">
    <citation type="submission" date="2018-04" db="EMBL/GenBank/DDBJ databases">
        <title>Genomic Encyclopedia of Archaeal and Bacterial Type Strains, Phase II (KMG-II): from individual species to whole genera.</title>
        <authorList>
            <person name="Goeker M."/>
        </authorList>
    </citation>
    <scope>NUCLEOTIDE SEQUENCE [LARGE SCALE GENOMIC DNA]</scope>
    <source>
        <strain evidence="2 3">DSM 45787</strain>
    </source>
</reference>
<keyword evidence="1" id="KW-1133">Transmembrane helix</keyword>
<evidence type="ECO:0000313" key="3">
    <source>
        <dbReference type="Proteomes" id="UP000244240"/>
    </source>
</evidence>
<organism evidence="2 3">
    <name type="scientific">Melghirimyces profundicolus</name>
    <dbReference type="NCBI Taxonomy" id="1242148"/>
    <lineage>
        <taxon>Bacteria</taxon>
        <taxon>Bacillati</taxon>
        <taxon>Bacillota</taxon>
        <taxon>Bacilli</taxon>
        <taxon>Bacillales</taxon>
        <taxon>Thermoactinomycetaceae</taxon>
        <taxon>Melghirimyces</taxon>
    </lineage>
</organism>
<feature type="transmembrane region" description="Helical" evidence="1">
    <location>
        <begin position="114"/>
        <end position="135"/>
    </location>
</feature>
<dbReference type="EMBL" id="QBKR01000020">
    <property type="protein sequence ID" value="PTX55281.1"/>
    <property type="molecule type" value="Genomic_DNA"/>
</dbReference>
<feature type="transmembrane region" description="Helical" evidence="1">
    <location>
        <begin position="20"/>
        <end position="43"/>
    </location>
</feature>
<dbReference type="AlphaFoldDB" id="A0A2T6BGV4"/>